<dbReference type="InterPro" id="IPR042178">
    <property type="entry name" value="Serpin_sf_1"/>
</dbReference>
<dbReference type="InterPro" id="IPR023796">
    <property type="entry name" value="Serpin_dom"/>
</dbReference>
<keyword evidence="3" id="KW-1133">Transmembrane helix</keyword>
<dbReference type="SMART" id="SM00093">
    <property type="entry name" value="SERPIN"/>
    <property type="match status" value="1"/>
</dbReference>
<dbReference type="PROSITE" id="PS00284">
    <property type="entry name" value="SERPIN"/>
    <property type="match status" value="1"/>
</dbReference>
<dbReference type="EMBL" id="HBEK01019499">
    <property type="protein sequence ID" value="CAD8400618.1"/>
    <property type="molecule type" value="Transcribed_RNA"/>
</dbReference>
<dbReference type="InterPro" id="IPR036186">
    <property type="entry name" value="Serpin_sf"/>
</dbReference>
<dbReference type="AlphaFoldDB" id="A0A7S0BQR4"/>
<keyword evidence="3" id="KW-0812">Transmembrane</keyword>
<evidence type="ECO:0000259" key="4">
    <source>
        <dbReference type="SMART" id="SM00093"/>
    </source>
</evidence>
<dbReference type="Pfam" id="PF00079">
    <property type="entry name" value="Serpin"/>
    <property type="match status" value="1"/>
</dbReference>
<dbReference type="GO" id="GO:0004867">
    <property type="term" value="F:serine-type endopeptidase inhibitor activity"/>
    <property type="evidence" value="ECO:0007669"/>
    <property type="project" value="InterPro"/>
</dbReference>
<dbReference type="Gene3D" id="3.30.497.10">
    <property type="entry name" value="Antithrombin, subunit I, domain 2"/>
    <property type="match status" value="1"/>
</dbReference>
<feature type="domain" description="Serpin" evidence="4">
    <location>
        <begin position="76"/>
        <end position="416"/>
    </location>
</feature>
<protein>
    <recommendedName>
        <fullName evidence="4">Serpin domain-containing protein</fullName>
    </recommendedName>
</protein>
<dbReference type="PANTHER" id="PTHR11461">
    <property type="entry name" value="SERINE PROTEASE INHIBITOR, SERPIN"/>
    <property type="match status" value="1"/>
</dbReference>
<reference evidence="5" key="1">
    <citation type="submission" date="2021-01" db="EMBL/GenBank/DDBJ databases">
        <authorList>
            <person name="Corre E."/>
            <person name="Pelletier E."/>
            <person name="Niang G."/>
            <person name="Scheremetjew M."/>
            <person name="Finn R."/>
            <person name="Kale V."/>
            <person name="Holt S."/>
            <person name="Cochrane G."/>
            <person name="Meng A."/>
            <person name="Brown T."/>
            <person name="Cohen L."/>
        </authorList>
    </citation>
    <scope>NUCLEOTIDE SEQUENCE</scope>
    <source>
        <strain evidence="5">UTEX LB 2760</strain>
    </source>
</reference>
<dbReference type="Gene3D" id="2.30.39.10">
    <property type="entry name" value="Alpha-1-antitrypsin, domain 1"/>
    <property type="match status" value="1"/>
</dbReference>
<evidence type="ECO:0000256" key="3">
    <source>
        <dbReference type="SAM" id="Phobius"/>
    </source>
</evidence>
<dbReference type="PANTHER" id="PTHR11461:SF211">
    <property type="entry name" value="GH10112P-RELATED"/>
    <property type="match status" value="1"/>
</dbReference>
<evidence type="ECO:0000256" key="1">
    <source>
        <dbReference type="ARBA" id="ARBA00009500"/>
    </source>
</evidence>
<comment type="similarity">
    <text evidence="1 2">Belongs to the serpin family.</text>
</comment>
<proteinExistence type="inferred from homology"/>
<gene>
    <name evidence="5" type="ORF">RMAR0315_LOCUS10614</name>
</gene>
<feature type="transmembrane region" description="Helical" evidence="3">
    <location>
        <begin position="12"/>
        <end position="30"/>
    </location>
</feature>
<dbReference type="InterPro" id="IPR042185">
    <property type="entry name" value="Serpin_sf_2"/>
</dbReference>
<evidence type="ECO:0000313" key="5">
    <source>
        <dbReference type="EMBL" id="CAD8400618.1"/>
    </source>
</evidence>
<dbReference type="InterPro" id="IPR023795">
    <property type="entry name" value="Serpin_CS"/>
</dbReference>
<accession>A0A7S0BQR4</accession>
<evidence type="ECO:0000256" key="2">
    <source>
        <dbReference type="RuleBase" id="RU000411"/>
    </source>
</evidence>
<dbReference type="CDD" id="cd00172">
    <property type="entry name" value="serpin"/>
    <property type="match status" value="1"/>
</dbReference>
<dbReference type="InterPro" id="IPR000215">
    <property type="entry name" value="Serpin_fam"/>
</dbReference>
<sequence length="419" mass="45640">MGKGKGDTSQSLIGRVLLGILGLWIVWFFGFRGKTGTPEVAQRDLELAKEAAGVGAFCGVGMGDDELVNSLNAFGASVFDAMIASNSKENVLFSPISIAAAMSMVRLGTTPGSPGERELDKFLPCAGNVMEKLRGELQMETEAVQTKFVNSLWMSQSLNPAYKWQMDKLSVHTAALPTTPDPINQWVEAQTRGLIKNVLARLDKDTIAILVNVVYFKGQWSSQFSKTATVDGLFTHADGSTETCKMMMKTAQTNFRYRKLPSGTASVQLPYGKSGDFYAIVTLPSAGSVPNPHEATLSGPWEIKKVKVQMPRFKAEFGASVKDILRSMGIESIFSELGMLKGICTRDDAIIGDVAHKAVVEVDEYGTEAAAATTVTMMRMSLDTRPSIEFLVDRPFLFTIQHRSGMVLFSGVINKPNFF</sequence>
<keyword evidence="3" id="KW-0472">Membrane</keyword>
<name>A0A7S0BQR4_9RHOD</name>
<dbReference type="GO" id="GO:0005615">
    <property type="term" value="C:extracellular space"/>
    <property type="evidence" value="ECO:0007669"/>
    <property type="project" value="InterPro"/>
</dbReference>
<organism evidence="5">
    <name type="scientific">Rhodosorus marinus</name>
    <dbReference type="NCBI Taxonomy" id="101924"/>
    <lineage>
        <taxon>Eukaryota</taxon>
        <taxon>Rhodophyta</taxon>
        <taxon>Stylonematophyceae</taxon>
        <taxon>Stylonematales</taxon>
        <taxon>Stylonemataceae</taxon>
        <taxon>Rhodosorus</taxon>
    </lineage>
</organism>
<dbReference type="SUPFAM" id="SSF56574">
    <property type="entry name" value="Serpins"/>
    <property type="match status" value="1"/>
</dbReference>